<evidence type="ECO:0000256" key="1">
    <source>
        <dbReference type="ARBA" id="ARBA00022649"/>
    </source>
</evidence>
<evidence type="ECO:0000256" key="7">
    <source>
        <dbReference type="SAM" id="MobiDB-lite"/>
    </source>
</evidence>
<feature type="compositionally biased region" description="Polar residues" evidence="7">
    <location>
        <begin position="130"/>
        <end position="148"/>
    </location>
</feature>
<feature type="domain" description="PIN" evidence="8">
    <location>
        <begin position="5"/>
        <end position="126"/>
    </location>
</feature>
<dbReference type="SUPFAM" id="SSF88723">
    <property type="entry name" value="PIN domain-like"/>
    <property type="match status" value="1"/>
</dbReference>
<evidence type="ECO:0000256" key="5">
    <source>
        <dbReference type="ARBA" id="ARBA00022842"/>
    </source>
</evidence>
<dbReference type="PANTHER" id="PTHR42740:SF1">
    <property type="entry name" value="RIBONUCLEASE VAPC3"/>
    <property type="match status" value="1"/>
</dbReference>
<comment type="function">
    <text evidence="6">Toxic component of a toxin-antitoxin (TA) system. An RNase.</text>
</comment>
<feature type="binding site" evidence="6">
    <location>
        <position position="100"/>
    </location>
    <ligand>
        <name>Mg(2+)</name>
        <dbReference type="ChEBI" id="CHEBI:18420"/>
    </ligand>
</feature>
<proteinExistence type="inferred from homology"/>
<comment type="caution">
    <text evidence="9">The sequence shown here is derived from an EMBL/GenBank/DDBJ whole genome shotgun (WGS) entry which is preliminary data.</text>
</comment>
<keyword evidence="6" id="KW-0800">Toxin</keyword>
<dbReference type="EC" id="3.1.-.-" evidence="6"/>
<keyword evidence="2 6" id="KW-0540">Nuclease</keyword>
<dbReference type="InterPro" id="IPR002716">
    <property type="entry name" value="PIN_dom"/>
</dbReference>
<protein>
    <recommendedName>
        <fullName evidence="6">Ribonuclease VapC</fullName>
        <shortName evidence="6">RNase VapC</shortName>
        <ecNumber evidence="6">3.1.-.-</ecNumber>
    </recommendedName>
    <alternativeName>
        <fullName evidence="6">Toxin VapC</fullName>
    </alternativeName>
</protein>
<sequence length="173" mass="18984">MSLHLVDTSVWINFFRAGETPAVRRLKTLLQTDADVCITAQILQEILQGTRDEAQFEKYLKYFSSQPMLHPRNPVGCAIAAARIYFDCRRRGLTVRSANDCIIAQVALEHDAVLLHDDADFAQIAKDAGASTSARRTTPRASDSSSWRTGHAMSPCPTSSMPPSANTPESGAY</sequence>
<dbReference type="HAMAP" id="MF_00265">
    <property type="entry name" value="VapC_Nob1"/>
    <property type="match status" value="1"/>
</dbReference>
<evidence type="ECO:0000259" key="8">
    <source>
        <dbReference type="Pfam" id="PF01850"/>
    </source>
</evidence>
<dbReference type="InterPro" id="IPR051749">
    <property type="entry name" value="PINc/VapC_TA_RNase"/>
</dbReference>
<keyword evidence="1 6" id="KW-1277">Toxin-antitoxin system</keyword>
<keyword evidence="10" id="KW-1185">Reference proteome</keyword>
<feature type="binding site" evidence="6">
    <location>
        <position position="7"/>
    </location>
    <ligand>
        <name>Mg(2+)</name>
        <dbReference type="ChEBI" id="CHEBI:18420"/>
    </ligand>
</feature>
<accession>A0ABS1CHW3</accession>
<evidence type="ECO:0000313" key="9">
    <source>
        <dbReference type="EMBL" id="MBK1631465.1"/>
    </source>
</evidence>
<organism evidence="9 10">
    <name type="scientific">Thiohalocapsa halophila</name>
    <dbReference type="NCBI Taxonomy" id="69359"/>
    <lineage>
        <taxon>Bacteria</taxon>
        <taxon>Pseudomonadati</taxon>
        <taxon>Pseudomonadota</taxon>
        <taxon>Gammaproteobacteria</taxon>
        <taxon>Chromatiales</taxon>
        <taxon>Chromatiaceae</taxon>
        <taxon>Thiohalocapsa</taxon>
    </lineage>
</organism>
<evidence type="ECO:0000313" key="10">
    <source>
        <dbReference type="Proteomes" id="UP000748752"/>
    </source>
</evidence>
<evidence type="ECO:0000256" key="4">
    <source>
        <dbReference type="ARBA" id="ARBA00022801"/>
    </source>
</evidence>
<dbReference type="CDD" id="cd09882">
    <property type="entry name" value="PIN_MtVapC3-like_start"/>
    <property type="match status" value="1"/>
</dbReference>
<dbReference type="InterPro" id="IPR029060">
    <property type="entry name" value="PIN-like_dom_sf"/>
</dbReference>
<gene>
    <name evidence="6" type="primary">vapC</name>
    <name evidence="9" type="ORF">CKO31_12075</name>
</gene>
<evidence type="ECO:0000256" key="3">
    <source>
        <dbReference type="ARBA" id="ARBA00022723"/>
    </source>
</evidence>
<dbReference type="EMBL" id="NRRV01000026">
    <property type="protein sequence ID" value="MBK1631465.1"/>
    <property type="molecule type" value="Genomic_DNA"/>
</dbReference>
<comment type="similarity">
    <text evidence="6">Belongs to the PINc/VapC protein family.</text>
</comment>
<evidence type="ECO:0000256" key="6">
    <source>
        <dbReference type="HAMAP-Rule" id="MF_00265"/>
    </source>
</evidence>
<name>A0ABS1CHW3_9GAMM</name>
<dbReference type="Pfam" id="PF01850">
    <property type="entry name" value="PIN"/>
    <property type="match status" value="1"/>
</dbReference>
<keyword evidence="5 6" id="KW-0460">Magnesium</keyword>
<dbReference type="PANTHER" id="PTHR42740">
    <property type="entry name" value="RIBONUCLEASE VAPC3"/>
    <property type="match status" value="1"/>
</dbReference>
<keyword evidence="4 6" id="KW-0378">Hydrolase</keyword>
<feature type="compositionally biased region" description="Low complexity" evidence="7">
    <location>
        <begin position="153"/>
        <end position="164"/>
    </location>
</feature>
<reference evidence="9 10" key="1">
    <citation type="journal article" date="2020" name="Microorganisms">
        <title>Osmotic Adaptation and Compatible Solute Biosynthesis of Phototrophic Bacteria as Revealed from Genome Analyses.</title>
        <authorList>
            <person name="Imhoff J.F."/>
            <person name="Rahn T."/>
            <person name="Kunzel S."/>
            <person name="Keller A."/>
            <person name="Neulinger S.C."/>
        </authorList>
    </citation>
    <scope>NUCLEOTIDE SEQUENCE [LARGE SCALE GENOMIC DNA]</scope>
    <source>
        <strain evidence="9 10">DSM 6210</strain>
    </source>
</reference>
<feature type="region of interest" description="Disordered" evidence="7">
    <location>
        <begin position="128"/>
        <end position="173"/>
    </location>
</feature>
<keyword evidence="3 6" id="KW-0479">Metal-binding</keyword>
<comment type="cofactor">
    <cofactor evidence="6">
        <name>Mg(2+)</name>
        <dbReference type="ChEBI" id="CHEBI:18420"/>
    </cofactor>
</comment>
<evidence type="ECO:0000256" key="2">
    <source>
        <dbReference type="ARBA" id="ARBA00022722"/>
    </source>
</evidence>
<dbReference type="InterPro" id="IPR022907">
    <property type="entry name" value="VapC_family"/>
</dbReference>
<dbReference type="Gene3D" id="3.40.50.1010">
    <property type="entry name" value="5'-nuclease"/>
    <property type="match status" value="1"/>
</dbReference>
<dbReference type="Proteomes" id="UP000748752">
    <property type="component" value="Unassembled WGS sequence"/>
</dbReference>